<dbReference type="PANTHER" id="PTHR30204">
    <property type="entry name" value="REDOX-CYCLING DRUG-SENSING TRANSCRIPTIONAL ACTIVATOR SOXR"/>
    <property type="match status" value="1"/>
</dbReference>
<dbReference type="InterPro" id="IPR009061">
    <property type="entry name" value="DNA-bd_dom_put_sf"/>
</dbReference>
<dbReference type="PRINTS" id="PR00040">
    <property type="entry name" value="HTHMERR"/>
</dbReference>
<reference evidence="4" key="1">
    <citation type="journal article" date="2019" name="Int. J. Syst. Evol. Microbiol.">
        <title>The Global Catalogue of Microorganisms (GCM) 10K type strain sequencing project: providing services to taxonomists for standard genome sequencing and annotation.</title>
        <authorList>
            <consortium name="The Broad Institute Genomics Platform"/>
            <consortium name="The Broad Institute Genome Sequencing Center for Infectious Disease"/>
            <person name="Wu L."/>
            <person name="Ma J."/>
        </authorList>
    </citation>
    <scope>NUCLEOTIDE SEQUENCE [LARGE SCALE GENOMIC DNA]</scope>
    <source>
        <strain evidence="4">JCM 6307</strain>
    </source>
</reference>
<evidence type="ECO:0000313" key="3">
    <source>
        <dbReference type="EMBL" id="GAA2483458.1"/>
    </source>
</evidence>
<feature type="domain" description="HTH merR-type" evidence="2">
    <location>
        <begin position="26"/>
        <end position="91"/>
    </location>
</feature>
<evidence type="ECO:0000259" key="2">
    <source>
        <dbReference type="PROSITE" id="PS50937"/>
    </source>
</evidence>
<accession>A0ABP5YLR5</accession>
<keyword evidence="4" id="KW-1185">Reference proteome</keyword>
<dbReference type="SUPFAM" id="SSF46955">
    <property type="entry name" value="Putative DNA-binding domain"/>
    <property type="match status" value="1"/>
</dbReference>
<dbReference type="CDD" id="cd01282">
    <property type="entry name" value="HTH_MerR-like_sg3"/>
    <property type="match status" value="1"/>
</dbReference>
<gene>
    <name evidence="3" type="ORF">GCM10010406_19730</name>
</gene>
<proteinExistence type="predicted"/>
<dbReference type="InterPro" id="IPR047057">
    <property type="entry name" value="MerR_fam"/>
</dbReference>
<keyword evidence="1" id="KW-0238">DNA-binding</keyword>
<dbReference type="PROSITE" id="PS00552">
    <property type="entry name" value="HTH_MERR_1"/>
    <property type="match status" value="1"/>
</dbReference>
<dbReference type="PANTHER" id="PTHR30204:SF97">
    <property type="entry name" value="MERR FAMILY REGULATORY PROTEIN"/>
    <property type="match status" value="1"/>
</dbReference>
<organism evidence="3 4">
    <name type="scientific">Streptomyces thermolineatus</name>
    <dbReference type="NCBI Taxonomy" id="44033"/>
    <lineage>
        <taxon>Bacteria</taxon>
        <taxon>Bacillati</taxon>
        <taxon>Actinomycetota</taxon>
        <taxon>Actinomycetes</taxon>
        <taxon>Kitasatosporales</taxon>
        <taxon>Streptomycetaceae</taxon>
        <taxon>Streptomyces</taxon>
    </lineage>
</organism>
<dbReference type="Gene3D" id="1.10.1660.10">
    <property type="match status" value="1"/>
</dbReference>
<protein>
    <submittedName>
        <fullName evidence="3">MerR family transcriptional regulator</fullName>
    </submittedName>
</protein>
<dbReference type="PROSITE" id="PS50937">
    <property type="entry name" value="HTH_MERR_2"/>
    <property type="match status" value="1"/>
</dbReference>
<evidence type="ECO:0000313" key="4">
    <source>
        <dbReference type="Proteomes" id="UP001501358"/>
    </source>
</evidence>
<dbReference type="Pfam" id="PF13411">
    <property type="entry name" value="MerR_1"/>
    <property type="match status" value="1"/>
</dbReference>
<name>A0ABP5YLR5_9ACTN</name>
<dbReference type="InterPro" id="IPR000551">
    <property type="entry name" value="MerR-type_HTH_dom"/>
</dbReference>
<dbReference type="EMBL" id="BAAATA010000008">
    <property type="protein sequence ID" value="GAA2483458.1"/>
    <property type="molecule type" value="Genomic_DNA"/>
</dbReference>
<sequence length="137" mass="14958">MPSRGATLGPHTGVKVNLGRGGEMLIGELSRRTGVSPRMLRYYEEQGLLEAGRGPNGYRDYDEDSVLTVRQVRALLGAGLSTGVIRSVLPCVRGERPEFEMCPDVRAVLEGELAAVDERVEELRRSRSALVGYLAQS</sequence>
<dbReference type="Proteomes" id="UP001501358">
    <property type="component" value="Unassembled WGS sequence"/>
</dbReference>
<evidence type="ECO:0000256" key="1">
    <source>
        <dbReference type="ARBA" id="ARBA00023125"/>
    </source>
</evidence>
<comment type="caution">
    <text evidence="3">The sequence shown here is derived from an EMBL/GenBank/DDBJ whole genome shotgun (WGS) entry which is preliminary data.</text>
</comment>
<dbReference type="SMART" id="SM00422">
    <property type="entry name" value="HTH_MERR"/>
    <property type="match status" value="1"/>
</dbReference>